<organism evidence="4 5">
    <name type="scientific">Aspergillus puulaauensis</name>
    <dbReference type="NCBI Taxonomy" id="1220207"/>
    <lineage>
        <taxon>Eukaryota</taxon>
        <taxon>Fungi</taxon>
        <taxon>Dikarya</taxon>
        <taxon>Ascomycota</taxon>
        <taxon>Pezizomycotina</taxon>
        <taxon>Eurotiomycetes</taxon>
        <taxon>Eurotiomycetidae</taxon>
        <taxon>Eurotiales</taxon>
        <taxon>Aspergillaceae</taxon>
        <taxon>Aspergillus</taxon>
    </lineage>
</organism>
<evidence type="ECO:0008006" key="6">
    <source>
        <dbReference type="Google" id="ProtNLM"/>
    </source>
</evidence>
<dbReference type="Gene3D" id="3.40.50.720">
    <property type="entry name" value="NAD(P)-binding Rossmann-like Domain"/>
    <property type="match status" value="1"/>
</dbReference>
<sequence length="297" mass="31168">MATTFPGTALVTGAAGGKTTTIVSRCYCNRLTNPGIGAATAIAFAKAGCTRIAITDIQPSALEQTRQEILSTSSTTEGSINVIAIPGDITSESFIETTLIADAFTAFGRLDYVVNCAGVLQNEFARSTDVSAQQFDFINSVNYRGAWLVSRAALRRMLTQEPLTDGNGNEEGGESWRPKQRGSIVNIASQLGVVSRAGAAAYCASKAAVIGLTRADAIDFSKDLIRVNCVCPGVIDTNMTTSSPERVEAMAPAVKIAPMGRMGDPREVADAVLFLSSSRASFVQGHALVVDGGYVIN</sequence>
<reference evidence="4" key="2">
    <citation type="submission" date="2021-02" db="EMBL/GenBank/DDBJ databases">
        <title>Aspergillus puulaauensis MK2 genome sequence.</title>
        <authorList>
            <person name="Futagami T."/>
            <person name="Mori K."/>
            <person name="Kadooka C."/>
            <person name="Tanaka T."/>
        </authorList>
    </citation>
    <scope>NUCLEOTIDE SEQUENCE</scope>
    <source>
        <strain evidence="4">MK2</strain>
    </source>
</reference>
<dbReference type="KEGG" id="apuu:APUU_60369A"/>
<accession>A0A7R7XTK0</accession>
<evidence type="ECO:0000256" key="2">
    <source>
        <dbReference type="ARBA" id="ARBA00022857"/>
    </source>
</evidence>
<dbReference type="EMBL" id="AP024448">
    <property type="protein sequence ID" value="BCS27321.1"/>
    <property type="molecule type" value="Genomic_DNA"/>
</dbReference>
<dbReference type="AlphaFoldDB" id="A0A7R7XTK0"/>
<dbReference type="PRINTS" id="PR00081">
    <property type="entry name" value="GDHRDH"/>
</dbReference>
<evidence type="ECO:0000256" key="1">
    <source>
        <dbReference type="ARBA" id="ARBA00006484"/>
    </source>
</evidence>
<dbReference type="SUPFAM" id="SSF51735">
    <property type="entry name" value="NAD(P)-binding Rossmann-fold domains"/>
    <property type="match status" value="1"/>
</dbReference>
<dbReference type="PANTHER" id="PTHR42760">
    <property type="entry name" value="SHORT-CHAIN DEHYDROGENASES/REDUCTASES FAMILY MEMBER"/>
    <property type="match status" value="1"/>
</dbReference>
<gene>
    <name evidence="4" type="ORF">APUU_60369A</name>
</gene>
<keyword evidence="5" id="KW-1185">Reference proteome</keyword>
<dbReference type="Pfam" id="PF00106">
    <property type="entry name" value="adh_short"/>
    <property type="match status" value="1"/>
</dbReference>
<dbReference type="CDD" id="cd05233">
    <property type="entry name" value="SDR_c"/>
    <property type="match status" value="1"/>
</dbReference>
<comment type="similarity">
    <text evidence="1 3">Belongs to the short-chain dehydrogenases/reductases (SDR) family.</text>
</comment>
<protein>
    <recommendedName>
        <fullName evidence="6">Oxidoreductase</fullName>
    </recommendedName>
</protein>
<keyword evidence="2" id="KW-0521">NADP</keyword>
<dbReference type="GeneID" id="64977326"/>
<dbReference type="Proteomes" id="UP000654913">
    <property type="component" value="Chromosome 6"/>
</dbReference>
<evidence type="ECO:0000313" key="4">
    <source>
        <dbReference type="EMBL" id="BCS27321.1"/>
    </source>
</evidence>
<reference evidence="4" key="1">
    <citation type="submission" date="2021-01" db="EMBL/GenBank/DDBJ databases">
        <authorList>
            <consortium name="Aspergillus puulaauensis MK2 genome sequencing consortium"/>
            <person name="Kazuki M."/>
            <person name="Futagami T."/>
        </authorList>
    </citation>
    <scope>NUCLEOTIDE SEQUENCE</scope>
    <source>
        <strain evidence="4">MK2</strain>
    </source>
</reference>
<dbReference type="PRINTS" id="PR00080">
    <property type="entry name" value="SDRFAMILY"/>
</dbReference>
<name>A0A7R7XTK0_9EURO</name>
<dbReference type="InterPro" id="IPR002347">
    <property type="entry name" value="SDR_fam"/>
</dbReference>
<evidence type="ECO:0000313" key="5">
    <source>
        <dbReference type="Proteomes" id="UP000654913"/>
    </source>
</evidence>
<proteinExistence type="inferred from homology"/>
<dbReference type="GO" id="GO:0016616">
    <property type="term" value="F:oxidoreductase activity, acting on the CH-OH group of donors, NAD or NADP as acceptor"/>
    <property type="evidence" value="ECO:0007669"/>
    <property type="project" value="TreeGrafter"/>
</dbReference>
<dbReference type="FunFam" id="3.40.50.720:FF:000084">
    <property type="entry name" value="Short-chain dehydrogenase reductase"/>
    <property type="match status" value="1"/>
</dbReference>
<dbReference type="OrthoDB" id="5840532at2759"/>
<evidence type="ECO:0000256" key="3">
    <source>
        <dbReference type="RuleBase" id="RU000363"/>
    </source>
</evidence>
<dbReference type="InterPro" id="IPR036291">
    <property type="entry name" value="NAD(P)-bd_dom_sf"/>
</dbReference>
<dbReference type="RefSeq" id="XP_041559515.1">
    <property type="nucleotide sequence ID" value="XM_041693601.1"/>
</dbReference>